<dbReference type="RefSeq" id="WP_170201724.1">
    <property type="nucleotide sequence ID" value="NZ_RJKE01000001.1"/>
</dbReference>
<reference evidence="1 2" key="1">
    <citation type="submission" date="2018-11" db="EMBL/GenBank/DDBJ databases">
        <title>Sequencing the genomes of 1000 actinobacteria strains.</title>
        <authorList>
            <person name="Klenk H.-P."/>
        </authorList>
    </citation>
    <scope>NUCLEOTIDE SEQUENCE [LARGE SCALE GENOMIC DNA]</scope>
    <source>
        <strain evidence="1 2">DSM 44254</strain>
    </source>
</reference>
<organism evidence="1 2">
    <name type="scientific">Actinocorallia herbida</name>
    <dbReference type="NCBI Taxonomy" id="58109"/>
    <lineage>
        <taxon>Bacteria</taxon>
        <taxon>Bacillati</taxon>
        <taxon>Actinomycetota</taxon>
        <taxon>Actinomycetes</taxon>
        <taxon>Streptosporangiales</taxon>
        <taxon>Thermomonosporaceae</taxon>
        <taxon>Actinocorallia</taxon>
    </lineage>
</organism>
<keyword evidence="2" id="KW-1185">Reference proteome</keyword>
<protein>
    <submittedName>
        <fullName evidence="1">Uncharacterized protein</fullName>
    </submittedName>
</protein>
<accession>A0A3N1D877</accession>
<name>A0A3N1D877_9ACTN</name>
<dbReference type="Proteomes" id="UP000272400">
    <property type="component" value="Unassembled WGS sequence"/>
</dbReference>
<dbReference type="EMBL" id="RJKE01000001">
    <property type="protein sequence ID" value="ROO89732.1"/>
    <property type="molecule type" value="Genomic_DNA"/>
</dbReference>
<evidence type="ECO:0000313" key="2">
    <source>
        <dbReference type="Proteomes" id="UP000272400"/>
    </source>
</evidence>
<evidence type="ECO:0000313" key="1">
    <source>
        <dbReference type="EMBL" id="ROO89732.1"/>
    </source>
</evidence>
<dbReference type="AlphaFoldDB" id="A0A3N1D877"/>
<gene>
    <name evidence="1" type="ORF">EDD29_7439</name>
</gene>
<proteinExistence type="predicted"/>
<comment type="caution">
    <text evidence="1">The sequence shown here is derived from an EMBL/GenBank/DDBJ whole genome shotgun (WGS) entry which is preliminary data.</text>
</comment>
<sequence>MPDGASAEAYVLSDTDASLGKARRFTEILARLLLRVTRTSVRGKETQHARFGALAAAGVPVPER</sequence>